<evidence type="ECO:0000313" key="3">
    <source>
        <dbReference type="Proteomes" id="UP000188342"/>
    </source>
</evidence>
<gene>
    <name evidence="2" type="ORF">FM114_06055</name>
</gene>
<evidence type="ECO:0000259" key="1">
    <source>
        <dbReference type="Pfam" id="PF09860"/>
    </source>
</evidence>
<keyword evidence="3" id="KW-1185">Reference proteome</keyword>
<accession>A0A1R4J989</accession>
<dbReference type="InterPro" id="IPR018656">
    <property type="entry name" value="DUF2087"/>
</dbReference>
<protein>
    <recommendedName>
        <fullName evidence="1">DUF2087 domain-containing protein</fullName>
    </recommendedName>
</protein>
<dbReference type="Proteomes" id="UP000188342">
    <property type="component" value="Unassembled WGS sequence"/>
</dbReference>
<evidence type="ECO:0000313" key="2">
    <source>
        <dbReference type="EMBL" id="SJN28253.1"/>
    </source>
</evidence>
<feature type="domain" description="DUF2087" evidence="1">
    <location>
        <begin position="1"/>
        <end position="33"/>
    </location>
</feature>
<organism evidence="2 3">
    <name type="scientific">Luteococcus japonicus LSP_Lj1</name>
    <dbReference type="NCBI Taxonomy" id="1255658"/>
    <lineage>
        <taxon>Bacteria</taxon>
        <taxon>Bacillati</taxon>
        <taxon>Actinomycetota</taxon>
        <taxon>Actinomycetes</taxon>
        <taxon>Propionibacteriales</taxon>
        <taxon>Propionibacteriaceae</taxon>
        <taxon>Luteococcus</taxon>
    </lineage>
</organism>
<dbReference type="EMBL" id="FUKQ01000024">
    <property type="protein sequence ID" value="SJN28253.1"/>
    <property type="molecule type" value="Genomic_DNA"/>
</dbReference>
<dbReference type="AlphaFoldDB" id="A0A1R4J989"/>
<reference evidence="2 3" key="1">
    <citation type="submission" date="2017-02" db="EMBL/GenBank/DDBJ databases">
        <authorList>
            <person name="Peterson S.W."/>
        </authorList>
    </citation>
    <scope>NUCLEOTIDE SEQUENCE [LARGE SCALE GENOMIC DNA]</scope>
    <source>
        <strain evidence="2 3">LSP_Lj1</strain>
    </source>
</reference>
<dbReference type="Pfam" id="PF09860">
    <property type="entry name" value="DUF2087"/>
    <property type="match status" value="1"/>
</dbReference>
<proteinExistence type="predicted"/>
<name>A0A1R4J989_9ACTN</name>
<sequence length="67" mass="8000">MNDVLVSVHEVVAFWRRELSDYGYLTRERGIYRLAETTPKRPSWMAQEIPAWESLWLPRYLSGEITE</sequence>